<dbReference type="GO" id="GO:0003677">
    <property type="term" value="F:DNA binding"/>
    <property type="evidence" value="ECO:0007669"/>
    <property type="project" value="UniProtKB-KW"/>
</dbReference>
<dbReference type="AlphaFoldDB" id="A0A9X2KNR0"/>
<dbReference type="PANTHER" id="PTHR30346">
    <property type="entry name" value="TRANSCRIPTIONAL DUAL REGULATOR HCAR-RELATED"/>
    <property type="match status" value="1"/>
</dbReference>
<comment type="similarity">
    <text evidence="1">Belongs to the LysR transcriptional regulatory family.</text>
</comment>
<dbReference type="SUPFAM" id="SSF46785">
    <property type="entry name" value="Winged helix' DNA-binding domain"/>
    <property type="match status" value="1"/>
</dbReference>
<dbReference type="Proteomes" id="UP001139451">
    <property type="component" value="Unassembled WGS sequence"/>
</dbReference>
<dbReference type="GO" id="GO:0003700">
    <property type="term" value="F:DNA-binding transcription factor activity"/>
    <property type="evidence" value="ECO:0007669"/>
    <property type="project" value="InterPro"/>
</dbReference>
<evidence type="ECO:0000256" key="2">
    <source>
        <dbReference type="ARBA" id="ARBA00023015"/>
    </source>
</evidence>
<dbReference type="InterPro" id="IPR005119">
    <property type="entry name" value="LysR_subst-bd"/>
</dbReference>
<evidence type="ECO:0000256" key="4">
    <source>
        <dbReference type="ARBA" id="ARBA00023163"/>
    </source>
</evidence>
<name>A0A9X2KNR0_9SPHN</name>
<protein>
    <submittedName>
        <fullName evidence="6">LysR family transcriptional regulator</fullName>
    </submittedName>
</protein>
<dbReference type="Pfam" id="PF00126">
    <property type="entry name" value="HTH_1"/>
    <property type="match status" value="1"/>
</dbReference>
<dbReference type="Pfam" id="PF03466">
    <property type="entry name" value="LysR_substrate"/>
    <property type="match status" value="1"/>
</dbReference>
<dbReference type="PANTHER" id="PTHR30346:SF28">
    <property type="entry name" value="HTH-TYPE TRANSCRIPTIONAL REGULATOR CYNR"/>
    <property type="match status" value="1"/>
</dbReference>
<reference evidence="6" key="1">
    <citation type="submission" date="2022-05" db="EMBL/GenBank/DDBJ databases">
        <title>Sphingomonas sp. strain MG17 Genome sequencing and assembly.</title>
        <authorList>
            <person name="Kim I."/>
        </authorList>
    </citation>
    <scope>NUCLEOTIDE SEQUENCE</scope>
    <source>
        <strain evidence="6">MG17</strain>
    </source>
</reference>
<feature type="domain" description="HTH lysR-type" evidence="5">
    <location>
        <begin position="1"/>
        <end position="60"/>
    </location>
</feature>
<dbReference type="FunFam" id="1.10.10.10:FF:000001">
    <property type="entry name" value="LysR family transcriptional regulator"/>
    <property type="match status" value="1"/>
</dbReference>
<keyword evidence="7" id="KW-1185">Reference proteome</keyword>
<dbReference type="Gene3D" id="1.10.10.10">
    <property type="entry name" value="Winged helix-like DNA-binding domain superfamily/Winged helix DNA-binding domain"/>
    <property type="match status" value="1"/>
</dbReference>
<evidence type="ECO:0000256" key="3">
    <source>
        <dbReference type="ARBA" id="ARBA00023125"/>
    </source>
</evidence>
<keyword evidence="3" id="KW-0238">DNA-binding</keyword>
<evidence type="ECO:0000313" key="7">
    <source>
        <dbReference type="Proteomes" id="UP001139451"/>
    </source>
</evidence>
<evidence type="ECO:0000256" key="1">
    <source>
        <dbReference type="ARBA" id="ARBA00009437"/>
    </source>
</evidence>
<keyword evidence="4" id="KW-0804">Transcription</keyword>
<evidence type="ECO:0000313" key="6">
    <source>
        <dbReference type="EMBL" id="MCP3732806.1"/>
    </source>
</evidence>
<dbReference type="InterPro" id="IPR036390">
    <property type="entry name" value="WH_DNA-bd_sf"/>
</dbReference>
<evidence type="ECO:0000259" key="5">
    <source>
        <dbReference type="PROSITE" id="PS50931"/>
    </source>
</evidence>
<sequence>MDIDLARAVRFYYVAEGSSFIRAAQKLHVDPTWLSRQIQQLETQLGCQLLTRTTRQVTLTPEGRQFFTAAKHLAEAANRAQALAQSLEQKKSRQLAVGISSSTFWIPERQALLASFRTRHPDMAISTVAKTSTELFDELIQRTIDIAIIGAVQGHDEFDSIVIHRNRPFLFIPKESELAQKEQITMSDMAGLDIVCPMIYNNYAFDLIYQPFLDAGARPHWAPEGPYAAMYIAASRRVCMIAWGFESMMSNSLVLREIVDCTAMIEVLALRNKDDERRSVRTFWATARNLLTTSI</sequence>
<accession>A0A9X2KNR0</accession>
<dbReference type="EMBL" id="JAMLDX010000023">
    <property type="protein sequence ID" value="MCP3732806.1"/>
    <property type="molecule type" value="Genomic_DNA"/>
</dbReference>
<gene>
    <name evidence="6" type="ORF">M9978_20510</name>
</gene>
<comment type="caution">
    <text evidence="6">The sequence shown here is derived from an EMBL/GenBank/DDBJ whole genome shotgun (WGS) entry which is preliminary data.</text>
</comment>
<dbReference type="InterPro" id="IPR036388">
    <property type="entry name" value="WH-like_DNA-bd_sf"/>
</dbReference>
<dbReference type="Gene3D" id="3.40.190.10">
    <property type="entry name" value="Periplasmic binding protein-like II"/>
    <property type="match status" value="2"/>
</dbReference>
<dbReference type="GO" id="GO:0032993">
    <property type="term" value="C:protein-DNA complex"/>
    <property type="evidence" value="ECO:0007669"/>
    <property type="project" value="TreeGrafter"/>
</dbReference>
<keyword evidence="2" id="KW-0805">Transcription regulation</keyword>
<dbReference type="PROSITE" id="PS50931">
    <property type="entry name" value="HTH_LYSR"/>
    <property type="match status" value="1"/>
</dbReference>
<dbReference type="SUPFAM" id="SSF53850">
    <property type="entry name" value="Periplasmic binding protein-like II"/>
    <property type="match status" value="1"/>
</dbReference>
<organism evidence="6 7">
    <name type="scientific">Sphingomonas tagetis</name>
    <dbReference type="NCBI Taxonomy" id="2949092"/>
    <lineage>
        <taxon>Bacteria</taxon>
        <taxon>Pseudomonadati</taxon>
        <taxon>Pseudomonadota</taxon>
        <taxon>Alphaproteobacteria</taxon>
        <taxon>Sphingomonadales</taxon>
        <taxon>Sphingomonadaceae</taxon>
        <taxon>Sphingomonas</taxon>
    </lineage>
</organism>
<dbReference type="RefSeq" id="WP_254296563.1">
    <property type="nucleotide sequence ID" value="NZ_JAMLDX010000023.1"/>
</dbReference>
<proteinExistence type="inferred from homology"/>
<dbReference type="InterPro" id="IPR000847">
    <property type="entry name" value="LysR_HTH_N"/>
</dbReference>